<sequence>MVISATHIRPLASKLINTGSRTNGSAATFSIAKLSCSLNAFTASVGDNGCDEGPLTQASYPAP</sequence>
<name>A0ABU2ZVR5_9GAMM</name>
<dbReference type="EMBL" id="JAVRIF010000001">
    <property type="protein sequence ID" value="MDT0602032.1"/>
    <property type="molecule type" value="Genomic_DNA"/>
</dbReference>
<evidence type="ECO:0000313" key="1">
    <source>
        <dbReference type="EMBL" id="MDT0602032.1"/>
    </source>
</evidence>
<dbReference type="Proteomes" id="UP001266357">
    <property type="component" value="Unassembled WGS sequence"/>
</dbReference>
<gene>
    <name evidence="1" type="ORF">RM573_00295</name>
</gene>
<proteinExistence type="predicted"/>
<accession>A0ABU2ZVR5</accession>
<keyword evidence="2" id="KW-1185">Reference proteome</keyword>
<evidence type="ECO:0000313" key="2">
    <source>
        <dbReference type="Proteomes" id="UP001266357"/>
    </source>
</evidence>
<reference evidence="1 2" key="1">
    <citation type="submission" date="2023-09" db="EMBL/GenBank/DDBJ databases">
        <authorList>
            <person name="Rey-Velasco X."/>
        </authorList>
    </citation>
    <scope>NUCLEOTIDE SEQUENCE [LARGE SCALE GENOMIC DNA]</scope>
    <source>
        <strain evidence="1 2">W431</strain>
    </source>
</reference>
<comment type="caution">
    <text evidence="1">The sequence shown here is derived from an EMBL/GenBank/DDBJ whole genome shotgun (WGS) entry which is preliminary data.</text>
</comment>
<protein>
    <submittedName>
        <fullName evidence="1">Uncharacterized protein</fullName>
    </submittedName>
</protein>
<organism evidence="1 2">
    <name type="scientific">Thalassotalea castellviae</name>
    <dbReference type="NCBI Taxonomy" id="3075612"/>
    <lineage>
        <taxon>Bacteria</taxon>
        <taxon>Pseudomonadati</taxon>
        <taxon>Pseudomonadota</taxon>
        <taxon>Gammaproteobacteria</taxon>
        <taxon>Alteromonadales</taxon>
        <taxon>Colwelliaceae</taxon>
        <taxon>Thalassotalea</taxon>
    </lineage>
</organism>